<keyword evidence="5 6" id="KW-0804">Transcription</keyword>
<dbReference type="NCBIfam" id="TIGR02393">
    <property type="entry name" value="RpoD_Cterm"/>
    <property type="match status" value="1"/>
</dbReference>
<evidence type="ECO:0000259" key="7">
    <source>
        <dbReference type="PROSITE" id="PS00715"/>
    </source>
</evidence>
<dbReference type="AlphaFoldDB" id="A0A6H1WSW0"/>
<dbReference type="InterPro" id="IPR007624">
    <property type="entry name" value="RNA_pol_sigma70_r3"/>
</dbReference>
<reference evidence="9 10" key="1">
    <citation type="submission" date="2019-08" db="EMBL/GenBank/DDBJ databases">
        <title>Complete genome sequence of Thermosulfurimonas marina SU872T, an anaerobic thermophilic chemolithoautotrophic bacterium isolated from a shallow marine hydrothermal vent.</title>
        <authorList>
            <person name="Allioux M."/>
            <person name="Jebbar M."/>
            <person name="Slobodkina G."/>
            <person name="Slobodkin A."/>
            <person name="Moalic Y."/>
            <person name="Frolova A."/>
            <person name="Shao Z."/>
            <person name="Alain K."/>
        </authorList>
    </citation>
    <scope>NUCLEOTIDE SEQUENCE [LARGE SCALE GENOMIC DNA]</scope>
    <source>
        <strain evidence="9 10">SU872</strain>
    </source>
</reference>
<dbReference type="PROSITE" id="PS00716">
    <property type="entry name" value="SIGMA70_2"/>
    <property type="match status" value="1"/>
</dbReference>
<feature type="short sequence motif" description="Interaction with polymerase core subunit RpoC" evidence="6">
    <location>
        <begin position="418"/>
        <end position="421"/>
    </location>
</feature>
<name>A0A6H1WSW0_9BACT</name>
<feature type="domain" description="RNA polymerase sigma-70" evidence="8">
    <location>
        <begin position="587"/>
        <end position="613"/>
    </location>
</feature>
<keyword evidence="4 6" id="KW-0238">DNA-binding</keyword>
<comment type="function">
    <text evidence="6">Sigma factors are initiation factors that promote the attachment of RNA polymerase to specific initiation sites and are then released. This sigma factor is the primary sigma factor during exponential growth.</text>
</comment>
<dbReference type="HAMAP" id="MF_00963">
    <property type="entry name" value="Sigma70_RpoD_SigA"/>
    <property type="match status" value="1"/>
</dbReference>
<feature type="DNA-binding region" description="H-T-H motif" evidence="6">
    <location>
        <begin position="588"/>
        <end position="607"/>
    </location>
</feature>
<organism evidence="9 10">
    <name type="scientific">Thermosulfurimonas marina</name>
    <dbReference type="NCBI Taxonomy" id="2047767"/>
    <lineage>
        <taxon>Bacteria</taxon>
        <taxon>Pseudomonadati</taxon>
        <taxon>Thermodesulfobacteriota</taxon>
        <taxon>Thermodesulfobacteria</taxon>
        <taxon>Thermodesulfobacteriales</taxon>
        <taxon>Thermodesulfobacteriaceae</taxon>
        <taxon>Thermosulfurimonas</taxon>
    </lineage>
</organism>
<dbReference type="CDD" id="cd06171">
    <property type="entry name" value="Sigma70_r4"/>
    <property type="match status" value="1"/>
</dbReference>
<evidence type="ECO:0000256" key="6">
    <source>
        <dbReference type="HAMAP-Rule" id="MF_00963"/>
    </source>
</evidence>
<evidence type="ECO:0000256" key="3">
    <source>
        <dbReference type="ARBA" id="ARBA00023082"/>
    </source>
</evidence>
<evidence type="ECO:0000256" key="5">
    <source>
        <dbReference type="ARBA" id="ARBA00023163"/>
    </source>
</evidence>
<dbReference type="GO" id="GO:0016987">
    <property type="term" value="F:sigma factor activity"/>
    <property type="evidence" value="ECO:0007669"/>
    <property type="project" value="UniProtKB-UniRule"/>
</dbReference>
<dbReference type="InterPro" id="IPR000943">
    <property type="entry name" value="RNA_pol_sigma70"/>
</dbReference>
<keyword evidence="10" id="KW-1185">Reference proteome</keyword>
<dbReference type="InterPro" id="IPR028630">
    <property type="entry name" value="Sigma70_RpoD"/>
</dbReference>
<evidence type="ECO:0000256" key="2">
    <source>
        <dbReference type="ARBA" id="ARBA00023015"/>
    </source>
</evidence>
<feature type="domain" description="RNA polymerase sigma-70" evidence="7">
    <location>
        <begin position="418"/>
        <end position="431"/>
    </location>
</feature>
<dbReference type="Pfam" id="PF04545">
    <property type="entry name" value="Sigma70_r4"/>
    <property type="match status" value="1"/>
</dbReference>
<dbReference type="InterPro" id="IPR050239">
    <property type="entry name" value="Sigma-70_RNA_pol_init_factors"/>
</dbReference>
<comment type="similarity">
    <text evidence="6">Belongs to the sigma-70 factor family. RpoD/SigA subfamily.</text>
</comment>
<evidence type="ECO:0000313" key="10">
    <source>
        <dbReference type="Proteomes" id="UP000501253"/>
    </source>
</evidence>
<dbReference type="InterPro" id="IPR013325">
    <property type="entry name" value="RNA_pol_sigma_r2"/>
</dbReference>
<dbReference type="FunFam" id="1.10.601.10:FF:000001">
    <property type="entry name" value="RNA polymerase sigma factor SigA"/>
    <property type="match status" value="1"/>
</dbReference>
<dbReference type="InterPro" id="IPR007627">
    <property type="entry name" value="RNA_pol_sigma70_r2"/>
</dbReference>
<dbReference type="InterPro" id="IPR012760">
    <property type="entry name" value="RNA_pol_sigma_RpoD_C"/>
</dbReference>
<dbReference type="SUPFAM" id="SSF88659">
    <property type="entry name" value="Sigma3 and sigma4 domains of RNA polymerase sigma factors"/>
    <property type="match status" value="2"/>
</dbReference>
<evidence type="ECO:0000259" key="8">
    <source>
        <dbReference type="PROSITE" id="PS00716"/>
    </source>
</evidence>
<dbReference type="PROSITE" id="PS00715">
    <property type="entry name" value="SIGMA70_1"/>
    <property type="match status" value="1"/>
</dbReference>
<evidence type="ECO:0000256" key="1">
    <source>
        <dbReference type="ARBA" id="ARBA00022490"/>
    </source>
</evidence>
<dbReference type="PRINTS" id="PR00046">
    <property type="entry name" value="SIGMA70FCT"/>
</dbReference>
<dbReference type="EMBL" id="CP042909">
    <property type="protein sequence ID" value="QJA06260.1"/>
    <property type="molecule type" value="Genomic_DNA"/>
</dbReference>
<dbReference type="PANTHER" id="PTHR30603">
    <property type="entry name" value="RNA POLYMERASE SIGMA FACTOR RPO"/>
    <property type="match status" value="1"/>
</dbReference>
<feature type="region of interest" description="Sigma-70 factor domain-3" evidence="6">
    <location>
        <begin position="473"/>
        <end position="549"/>
    </location>
</feature>
<accession>A0A6H1WSW0</accession>
<feature type="region of interest" description="Sigma-70 factor domain-2" evidence="6">
    <location>
        <begin position="394"/>
        <end position="464"/>
    </location>
</feature>
<dbReference type="Gene3D" id="1.10.10.10">
    <property type="entry name" value="Winged helix-like DNA-binding domain superfamily/Winged helix DNA-binding domain"/>
    <property type="match status" value="2"/>
</dbReference>
<dbReference type="Gene3D" id="1.10.601.10">
    <property type="entry name" value="RNA Polymerase Primary Sigma Factor"/>
    <property type="match status" value="1"/>
</dbReference>
<dbReference type="PANTHER" id="PTHR30603:SF60">
    <property type="entry name" value="RNA POLYMERASE SIGMA FACTOR RPOD"/>
    <property type="match status" value="1"/>
</dbReference>
<feature type="region of interest" description="Sigma-70 factor domain-4" evidence="6">
    <location>
        <begin position="562"/>
        <end position="615"/>
    </location>
</feature>
<protein>
    <recommendedName>
        <fullName evidence="6">RNA polymerase sigma factor SigA</fullName>
    </recommendedName>
</protein>
<dbReference type="Pfam" id="PF04539">
    <property type="entry name" value="Sigma70_r3"/>
    <property type="match status" value="1"/>
</dbReference>
<evidence type="ECO:0000256" key="4">
    <source>
        <dbReference type="ARBA" id="ARBA00023125"/>
    </source>
</evidence>
<keyword evidence="1 6" id="KW-0963">Cytoplasm</keyword>
<comment type="subunit">
    <text evidence="6">Interacts transiently with the RNA polymerase catalytic core.</text>
</comment>
<dbReference type="Proteomes" id="UP000501253">
    <property type="component" value="Chromosome"/>
</dbReference>
<sequence>MKKSFRPCGRGFLRSGSPLSRAYCSPFSASFCFLLRWRLLPRRSWLRFVPGSCADGLRPRPEIFGGPFENLRPEDATRRWPDSSGPIRSFVVDFLKNAKGRGCMSRSKKGLELLEKEEPSCLTEVGALYGLEEDLEALEAREFDPVRYYLKDMGDIPLLTREEEVELARAMEEGEIQALAAALSLPWTLRKLAHLLADFEKGKVRLREILRDVDEFSEDSGETSSTKEWLEQLRGTLKEMLSLLEDLPQEKGPRIGAYRRLYLLRRSLSEVLFTRRLSRRLVEELVKEPLEVACELSRAERALKEMEERTGYQLAVLIQHFVKSNGEFSRVEAASAKLGLSAEEFLRLREKYLAFQRLRREIPERFGVPLLRFRKVIEEMQAGLSRAREAKERLVRANLRLVVSVAKKYVGRGLPFLDLIQEGNIGLMKAVEKFDWRRGYKFSTYATWWIRQAITRAIADQARTIRIPVHMIELVNKLVRTSLRYYQEKGEEPTPEVLAQEMGLPVEKVKTILKVTKDPVSLETPVGDDEDSLLGDFIEDEMILGPDEAAEDLSMMEEVRKLLSLLTPREEKVLRLRFGIGERHEHTLEEVGRAFGVTRERIRQIESKALRKLRHPQRSKFLKIYLTS</sequence>
<proteinExistence type="inferred from homology"/>
<dbReference type="InterPro" id="IPR009042">
    <property type="entry name" value="RNA_pol_sigma70_r1_2"/>
</dbReference>
<evidence type="ECO:0000313" key="9">
    <source>
        <dbReference type="EMBL" id="QJA06260.1"/>
    </source>
</evidence>
<dbReference type="InterPro" id="IPR007630">
    <property type="entry name" value="RNA_pol_sigma70_r4"/>
</dbReference>
<dbReference type="GO" id="GO:0005737">
    <property type="term" value="C:cytoplasm"/>
    <property type="evidence" value="ECO:0007669"/>
    <property type="project" value="UniProtKB-SubCell"/>
</dbReference>
<dbReference type="InterPro" id="IPR013324">
    <property type="entry name" value="RNA_pol_sigma_r3/r4-like"/>
</dbReference>
<dbReference type="SUPFAM" id="SSF88946">
    <property type="entry name" value="Sigma2 domain of RNA polymerase sigma factors"/>
    <property type="match status" value="1"/>
</dbReference>
<dbReference type="Pfam" id="PF04542">
    <property type="entry name" value="Sigma70_r2"/>
    <property type="match status" value="1"/>
</dbReference>
<keyword evidence="3 6" id="KW-0731">Sigma factor</keyword>
<gene>
    <name evidence="9" type="primary">rpoD</name>
    <name evidence="6" type="synonym">sigA</name>
    <name evidence="9" type="ORF">FVE67_05330</name>
</gene>
<dbReference type="GO" id="GO:0006352">
    <property type="term" value="P:DNA-templated transcription initiation"/>
    <property type="evidence" value="ECO:0007669"/>
    <property type="project" value="UniProtKB-UniRule"/>
</dbReference>
<dbReference type="InterPro" id="IPR036388">
    <property type="entry name" value="WH-like_DNA-bd_sf"/>
</dbReference>
<keyword evidence="2 6" id="KW-0805">Transcription regulation</keyword>
<dbReference type="Pfam" id="PF00140">
    <property type="entry name" value="Sigma70_r1_2"/>
    <property type="match status" value="1"/>
</dbReference>
<dbReference type="NCBIfam" id="TIGR02937">
    <property type="entry name" value="sigma70-ECF"/>
    <property type="match status" value="1"/>
</dbReference>
<dbReference type="KEGG" id="tmai:FVE67_05330"/>
<comment type="subcellular location">
    <subcellularLocation>
        <location evidence="6">Cytoplasm</location>
    </subcellularLocation>
</comment>
<dbReference type="GO" id="GO:0003677">
    <property type="term" value="F:DNA binding"/>
    <property type="evidence" value="ECO:0007669"/>
    <property type="project" value="UniProtKB-UniRule"/>
</dbReference>
<dbReference type="InterPro" id="IPR014284">
    <property type="entry name" value="RNA_pol_sigma-70_dom"/>
</dbReference>